<evidence type="ECO:0000313" key="11">
    <source>
        <dbReference type="EMBL" id="GHI72674.1"/>
    </source>
</evidence>
<dbReference type="InterPro" id="IPR001789">
    <property type="entry name" value="Sig_transdc_resp-reg_receiver"/>
</dbReference>
<keyword evidence="4" id="KW-0804">Transcription</keyword>
<evidence type="ECO:0000313" key="12">
    <source>
        <dbReference type="Proteomes" id="UP000613974"/>
    </source>
</evidence>
<dbReference type="Gene3D" id="6.10.250.690">
    <property type="match status" value="1"/>
</dbReference>
<dbReference type="RefSeq" id="WP_189735022.1">
    <property type="nucleotide sequence ID" value="NZ_BMRL01000003.1"/>
</dbReference>
<feature type="DNA-binding region" description="OmpR/PhoB-type" evidence="7">
    <location>
        <begin position="174"/>
        <end position="267"/>
    </location>
</feature>
<dbReference type="CDD" id="cd00383">
    <property type="entry name" value="trans_reg_C"/>
    <property type="match status" value="1"/>
</dbReference>
<evidence type="ECO:0000256" key="1">
    <source>
        <dbReference type="ARBA" id="ARBA00022553"/>
    </source>
</evidence>
<dbReference type="PROSITE" id="PS50110">
    <property type="entry name" value="RESPONSE_REGULATORY"/>
    <property type="match status" value="1"/>
</dbReference>
<dbReference type="PANTHER" id="PTHR48111:SF72">
    <property type="entry name" value="SENSORY TRANSDUCTION PROTEIN REGX3"/>
    <property type="match status" value="1"/>
</dbReference>
<keyword evidence="1 6" id="KW-0597">Phosphoprotein</keyword>
<dbReference type="Gene3D" id="1.10.10.10">
    <property type="entry name" value="Winged helix-like DNA-binding domain superfamily/Winged helix DNA-binding domain"/>
    <property type="match status" value="1"/>
</dbReference>
<evidence type="ECO:0000256" key="3">
    <source>
        <dbReference type="ARBA" id="ARBA00023125"/>
    </source>
</evidence>
<protein>
    <recommendedName>
        <fullName evidence="5">Sensory transduction protein RegX3</fullName>
    </recommendedName>
</protein>
<organism evidence="11 12">
    <name type="scientific">Streptomyces nojiriensis</name>
    <dbReference type="NCBI Taxonomy" id="66374"/>
    <lineage>
        <taxon>Bacteria</taxon>
        <taxon>Bacillati</taxon>
        <taxon>Actinomycetota</taxon>
        <taxon>Actinomycetes</taxon>
        <taxon>Kitasatosporales</taxon>
        <taxon>Streptomycetaceae</taxon>
        <taxon>Streptomyces</taxon>
    </lineage>
</organism>
<name>A0ABQ3SWZ8_9ACTN</name>
<evidence type="ECO:0000256" key="8">
    <source>
        <dbReference type="SAM" id="MobiDB-lite"/>
    </source>
</evidence>
<gene>
    <name evidence="11" type="ORF">Snoj_65920</name>
</gene>
<keyword evidence="12" id="KW-1185">Reference proteome</keyword>
<dbReference type="Pfam" id="PF00486">
    <property type="entry name" value="Trans_reg_C"/>
    <property type="match status" value="1"/>
</dbReference>
<feature type="domain" description="Response regulatory" evidence="9">
    <location>
        <begin position="47"/>
        <end position="158"/>
    </location>
</feature>
<accession>A0ABQ3SWZ8</accession>
<keyword evidence="3 7" id="KW-0238">DNA-binding</keyword>
<evidence type="ECO:0000256" key="6">
    <source>
        <dbReference type="PROSITE-ProRule" id="PRU00169"/>
    </source>
</evidence>
<reference evidence="12" key="1">
    <citation type="submission" date="2023-07" db="EMBL/GenBank/DDBJ databases">
        <title>Whole genome shotgun sequence of Streptomyces nojiriensis NBRC 13794.</title>
        <authorList>
            <person name="Komaki H."/>
            <person name="Tamura T."/>
        </authorList>
    </citation>
    <scope>NUCLEOTIDE SEQUENCE [LARGE SCALE GENOMIC DNA]</scope>
    <source>
        <strain evidence="12">NBRC 13794</strain>
    </source>
</reference>
<evidence type="ECO:0000256" key="2">
    <source>
        <dbReference type="ARBA" id="ARBA00023015"/>
    </source>
</evidence>
<dbReference type="InterPro" id="IPR036388">
    <property type="entry name" value="WH-like_DNA-bd_sf"/>
</dbReference>
<feature type="region of interest" description="Disordered" evidence="8">
    <location>
        <begin position="1"/>
        <end position="20"/>
    </location>
</feature>
<dbReference type="EMBL" id="BNEC01000005">
    <property type="protein sequence ID" value="GHI72674.1"/>
    <property type="molecule type" value="Genomic_DNA"/>
</dbReference>
<dbReference type="Gene3D" id="3.40.50.2300">
    <property type="match status" value="1"/>
</dbReference>
<evidence type="ECO:0000256" key="7">
    <source>
        <dbReference type="PROSITE-ProRule" id="PRU01091"/>
    </source>
</evidence>
<dbReference type="Pfam" id="PF00072">
    <property type="entry name" value="Response_reg"/>
    <property type="match status" value="1"/>
</dbReference>
<dbReference type="SMART" id="SM00448">
    <property type="entry name" value="REC"/>
    <property type="match status" value="1"/>
</dbReference>
<dbReference type="InterPro" id="IPR039420">
    <property type="entry name" value="WalR-like"/>
</dbReference>
<feature type="modified residue" description="4-aspartylphosphate" evidence="6">
    <location>
        <position position="94"/>
    </location>
</feature>
<dbReference type="GO" id="GO:0003677">
    <property type="term" value="F:DNA binding"/>
    <property type="evidence" value="ECO:0007669"/>
    <property type="project" value="UniProtKB-KW"/>
</dbReference>
<feature type="domain" description="OmpR/PhoB-type" evidence="10">
    <location>
        <begin position="174"/>
        <end position="267"/>
    </location>
</feature>
<proteinExistence type="predicted"/>
<evidence type="ECO:0000259" key="10">
    <source>
        <dbReference type="PROSITE" id="PS51755"/>
    </source>
</evidence>
<comment type="caution">
    <text evidence="11">The sequence shown here is derived from an EMBL/GenBank/DDBJ whole genome shotgun (WGS) entry which is preliminary data.</text>
</comment>
<dbReference type="InterPro" id="IPR001867">
    <property type="entry name" value="OmpR/PhoB-type_DNA-bd"/>
</dbReference>
<feature type="compositionally biased region" description="Basic and acidic residues" evidence="8">
    <location>
        <begin position="10"/>
        <end position="19"/>
    </location>
</feature>
<dbReference type="Proteomes" id="UP000613974">
    <property type="component" value="Unassembled WGS sequence"/>
</dbReference>
<keyword evidence="2" id="KW-0805">Transcription regulation</keyword>
<evidence type="ECO:0000259" key="9">
    <source>
        <dbReference type="PROSITE" id="PS50110"/>
    </source>
</evidence>
<dbReference type="PANTHER" id="PTHR48111">
    <property type="entry name" value="REGULATOR OF RPOS"/>
    <property type="match status" value="1"/>
</dbReference>
<sequence length="268" mass="29170">MKATAQEELLETHNGEHRATVRSIFGSQRGAAAPPPPPPRNVSDTWRVLVAESNKTDRATLTEALARHGHDVTAVNSGGDALASFETADLVLLDLDLPDLDGLEVCREIRAARDIPVIAVTSQGSELDCVLALQAGADDYVIKPYGLRELMARLNAVMRRSRQTTHTDACADGAAVLEHGPLRIDSDSREVEMCGQPVPVTRKEFDLLALLASTPGRVISRESIMHKVWGESWSRRTVDTHVSSLRSKLGGPDWIITVRGVGFKLRSL</sequence>
<dbReference type="SMART" id="SM00862">
    <property type="entry name" value="Trans_reg_C"/>
    <property type="match status" value="1"/>
</dbReference>
<evidence type="ECO:0000256" key="5">
    <source>
        <dbReference type="ARBA" id="ARBA00041201"/>
    </source>
</evidence>
<evidence type="ECO:0000256" key="4">
    <source>
        <dbReference type="ARBA" id="ARBA00023163"/>
    </source>
</evidence>
<dbReference type="PROSITE" id="PS51755">
    <property type="entry name" value="OMPR_PHOB"/>
    <property type="match status" value="1"/>
</dbReference>
<dbReference type="GeneID" id="95590903"/>
<dbReference type="SUPFAM" id="SSF52172">
    <property type="entry name" value="CheY-like"/>
    <property type="match status" value="1"/>
</dbReference>
<dbReference type="InterPro" id="IPR011006">
    <property type="entry name" value="CheY-like_superfamily"/>
</dbReference>